<dbReference type="PANTHER" id="PTHR43205">
    <property type="entry name" value="PROSTAGLANDIN REDUCTASE"/>
    <property type="match status" value="1"/>
</dbReference>
<dbReference type="CDD" id="cd05288">
    <property type="entry name" value="PGDH"/>
    <property type="match status" value="1"/>
</dbReference>
<dbReference type="InterPro" id="IPR013149">
    <property type="entry name" value="ADH-like_C"/>
</dbReference>
<dbReference type="EMBL" id="RJVQ01000001">
    <property type="protein sequence ID" value="RQW65104.1"/>
    <property type="molecule type" value="Genomic_DNA"/>
</dbReference>
<name>A0A3N9TM76_9VIBR</name>
<keyword evidence="4" id="KW-1185">Reference proteome</keyword>
<dbReference type="SMART" id="SM00829">
    <property type="entry name" value="PKS_ER"/>
    <property type="match status" value="1"/>
</dbReference>
<organism evidence="3 4">
    <name type="scientific">Vibrio viridaestus</name>
    <dbReference type="NCBI Taxonomy" id="2487322"/>
    <lineage>
        <taxon>Bacteria</taxon>
        <taxon>Pseudomonadati</taxon>
        <taxon>Pseudomonadota</taxon>
        <taxon>Gammaproteobacteria</taxon>
        <taxon>Vibrionales</taxon>
        <taxon>Vibrionaceae</taxon>
        <taxon>Vibrio</taxon>
    </lineage>
</organism>
<dbReference type="Pfam" id="PF16884">
    <property type="entry name" value="ADH_N_2"/>
    <property type="match status" value="1"/>
</dbReference>
<accession>A0A3N9TM76</accession>
<sequence>MASPKEILLVKRPENSRDIGSHLFHVQQFSPAPLQEGEFAVKPTHLSLDPAMLGWMMPDENSYIPPVPLNSRMRGLSIATVTESKHSDFQSGDCVMGMFGWTEYATSDGQGVTKLPPQTDREMALSIFALPGLTATQGLFNVGHPKSGETLIVTGAAGSVGSLVGQLAKADGLKVIGVVGSEEKAQWITNELGFDAAINYHSTTLKSDLEKASPNGIDLFFENTGGPIQNLIIDRMNAHGRVVVCGMIADYQAESPRPGPNWIPVIKKRLSIQGFTMPDHFGEIEALLAKLTPYVMSGKIKYRAHKLQGLESAITGLNLFFTGENKGKLMVCL</sequence>
<dbReference type="Gene3D" id="3.40.50.720">
    <property type="entry name" value="NAD(P)-binding Rossmann-like Domain"/>
    <property type="match status" value="1"/>
</dbReference>
<dbReference type="Gene3D" id="3.90.180.10">
    <property type="entry name" value="Medium-chain alcohol dehydrogenases, catalytic domain"/>
    <property type="match status" value="1"/>
</dbReference>
<reference evidence="3 4" key="1">
    <citation type="submission" date="2018-11" db="EMBL/GenBank/DDBJ databases">
        <title>Vibrio LJC006 sp. nov., isolated from seawater during the bloom of the enteromorpha.</title>
        <authorList>
            <person name="Liang J."/>
        </authorList>
    </citation>
    <scope>NUCLEOTIDE SEQUENCE [LARGE SCALE GENOMIC DNA]</scope>
    <source>
        <strain evidence="3 4">LJC006</strain>
    </source>
</reference>
<gene>
    <name evidence="3" type="ORF">EES38_03460</name>
</gene>
<evidence type="ECO:0000256" key="1">
    <source>
        <dbReference type="ARBA" id="ARBA00023002"/>
    </source>
</evidence>
<dbReference type="Proteomes" id="UP000281112">
    <property type="component" value="Unassembled WGS sequence"/>
</dbReference>
<dbReference type="SUPFAM" id="SSF51735">
    <property type="entry name" value="NAD(P)-binding Rossmann-fold domains"/>
    <property type="match status" value="1"/>
</dbReference>
<dbReference type="InterPro" id="IPR011032">
    <property type="entry name" value="GroES-like_sf"/>
</dbReference>
<dbReference type="InterPro" id="IPR045010">
    <property type="entry name" value="MDR_fam"/>
</dbReference>
<dbReference type="RefSeq" id="WP_124935758.1">
    <property type="nucleotide sequence ID" value="NZ_RJVQ01000001.1"/>
</dbReference>
<dbReference type="AlphaFoldDB" id="A0A3N9TM76"/>
<dbReference type="OrthoDB" id="9805663at2"/>
<protein>
    <submittedName>
        <fullName evidence="3">NADP-dependent oxidoreductase</fullName>
    </submittedName>
</protein>
<keyword evidence="1" id="KW-0560">Oxidoreductase</keyword>
<dbReference type="InterPro" id="IPR020843">
    <property type="entry name" value="ER"/>
</dbReference>
<comment type="caution">
    <text evidence="3">The sequence shown here is derived from an EMBL/GenBank/DDBJ whole genome shotgun (WGS) entry which is preliminary data.</text>
</comment>
<dbReference type="InterPro" id="IPR036291">
    <property type="entry name" value="NAD(P)-bd_dom_sf"/>
</dbReference>
<dbReference type="Pfam" id="PF00107">
    <property type="entry name" value="ADH_zinc_N"/>
    <property type="match status" value="1"/>
</dbReference>
<dbReference type="PANTHER" id="PTHR43205:SF7">
    <property type="entry name" value="PROSTAGLANDIN REDUCTASE 1"/>
    <property type="match status" value="1"/>
</dbReference>
<proteinExistence type="predicted"/>
<feature type="domain" description="Enoyl reductase (ER)" evidence="2">
    <location>
        <begin position="20"/>
        <end position="331"/>
    </location>
</feature>
<dbReference type="SUPFAM" id="SSF50129">
    <property type="entry name" value="GroES-like"/>
    <property type="match status" value="1"/>
</dbReference>
<dbReference type="InterPro" id="IPR041694">
    <property type="entry name" value="ADH_N_2"/>
</dbReference>
<dbReference type="FunFam" id="3.40.50.720:FF:000121">
    <property type="entry name" value="Prostaglandin reductase 2"/>
    <property type="match status" value="1"/>
</dbReference>
<evidence type="ECO:0000313" key="3">
    <source>
        <dbReference type="EMBL" id="RQW65104.1"/>
    </source>
</evidence>
<evidence type="ECO:0000313" key="4">
    <source>
        <dbReference type="Proteomes" id="UP000281112"/>
    </source>
</evidence>
<evidence type="ECO:0000259" key="2">
    <source>
        <dbReference type="SMART" id="SM00829"/>
    </source>
</evidence>
<dbReference type="GO" id="GO:0016628">
    <property type="term" value="F:oxidoreductase activity, acting on the CH-CH group of donors, NAD or NADP as acceptor"/>
    <property type="evidence" value="ECO:0007669"/>
    <property type="project" value="InterPro"/>
</dbReference>